<keyword evidence="1" id="KW-0812">Transmembrane</keyword>
<feature type="transmembrane region" description="Helical" evidence="1">
    <location>
        <begin position="7"/>
        <end position="29"/>
    </location>
</feature>
<accession>A0ABR6YUY2</accession>
<dbReference type="PANTHER" id="PTHR40448:SF1">
    <property type="entry name" value="TWO-COMPONENT SENSOR HISTIDINE KINASE"/>
    <property type="match status" value="1"/>
</dbReference>
<protein>
    <submittedName>
        <fullName evidence="3">GHKL domain-containing protein</fullName>
    </submittedName>
</protein>
<organism evidence="3 4">
    <name type="scientific">Acetobacterium malicum</name>
    <dbReference type="NCBI Taxonomy" id="52692"/>
    <lineage>
        <taxon>Bacteria</taxon>
        <taxon>Bacillati</taxon>
        <taxon>Bacillota</taxon>
        <taxon>Clostridia</taxon>
        <taxon>Eubacteriales</taxon>
        <taxon>Eubacteriaceae</taxon>
        <taxon>Acetobacterium</taxon>
    </lineage>
</organism>
<feature type="transmembrane region" description="Helical" evidence="1">
    <location>
        <begin position="41"/>
        <end position="61"/>
    </location>
</feature>
<keyword evidence="4" id="KW-1185">Reference proteome</keyword>
<proteinExistence type="predicted"/>
<reference evidence="3 4" key="1">
    <citation type="journal article" date="2020" name="mSystems">
        <title>Defining Genomic and Predicted Metabolic Features of the Acetobacterium Genus.</title>
        <authorList>
            <person name="Ross D.E."/>
            <person name="Marshall C.W."/>
            <person name="Gulliver D."/>
            <person name="May H.D."/>
            <person name="Norman R.S."/>
        </authorList>
    </citation>
    <scope>NUCLEOTIDE SEQUENCE [LARGE SCALE GENOMIC DNA]</scope>
    <source>
        <strain evidence="3 4">DSM 4132</strain>
    </source>
</reference>
<dbReference type="InterPro" id="IPR036890">
    <property type="entry name" value="HATPase_C_sf"/>
</dbReference>
<evidence type="ECO:0000313" key="4">
    <source>
        <dbReference type="Proteomes" id="UP000622405"/>
    </source>
</evidence>
<dbReference type="SUPFAM" id="SSF55874">
    <property type="entry name" value="ATPase domain of HSP90 chaperone/DNA topoisomerase II/histidine kinase"/>
    <property type="match status" value="1"/>
</dbReference>
<keyword evidence="1" id="KW-1133">Transmembrane helix</keyword>
<dbReference type="Proteomes" id="UP000622405">
    <property type="component" value="Unassembled WGS sequence"/>
</dbReference>
<name>A0ABR6YUY2_9FIRM</name>
<evidence type="ECO:0000256" key="1">
    <source>
        <dbReference type="SAM" id="Phobius"/>
    </source>
</evidence>
<evidence type="ECO:0000313" key="3">
    <source>
        <dbReference type="EMBL" id="MBC3898984.1"/>
    </source>
</evidence>
<dbReference type="CDD" id="cd16935">
    <property type="entry name" value="HATPase_AgrC-ComD-like"/>
    <property type="match status" value="1"/>
</dbReference>
<dbReference type="InterPro" id="IPR032834">
    <property type="entry name" value="NatK-like_C"/>
</dbReference>
<gene>
    <name evidence="3" type="ORF">GH811_05075</name>
</gene>
<dbReference type="PANTHER" id="PTHR40448">
    <property type="entry name" value="TWO-COMPONENT SENSOR HISTIDINE KINASE"/>
    <property type="match status" value="1"/>
</dbReference>
<dbReference type="EMBL" id="WJBE01000003">
    <property type="protein sequence ID" value="MBC3898984.1"/>
    <property type="molecule type" value="Genomic_DNA"/>
</dbReference>
<comment type="caution">
    <text evidence="3">The sequence shown here is derived from an EMBL/GenBank/DDBJ whole genome shotgun (WGS) entry which is preliminary data.</text>
</comment>
<sequence length="286" mass="32971">MKTSSVIRNIVLLSIPIISLIIGLNLYFIDVDVANRHLVGIASLGALLYINVVIFVILKVLDHEAKKINEYQNVNIQLELQQKHYKEMLEKNYQVRGLWHDMNNHVITMQYLIKNEACEEIEEYLLQFHNMLQNAVDHNRSGNHVVDALLNYKIKVAADNKINFVHYIAIPENLKMNSIDLSIILGNVLDNAIEGCLRDSRPDRDKTIKFNMYYKRESLLIDIENTIDEQTIHKSGSNMVSSKRIDEDQSGYGISNVKQVLKNYEGNMVTQVLEDRFKCTILIPLD</sequence>
<dbReference type="Pfam" id="PF14501">
    <property type="entry name" value="HATPase_c_5"/>
    <property type="match status" value="1"/>
</dbReference>
<dbReference type="Gene3D" id="3.30.565.10">
    <property type="entry name" value="Histidine kinase-like ATPase, C-terminal domain"/>
    <property type="match status" value="1"/>
</dbReference>
<evidence type="ECO:0000259" key="2">
    <source>
        <dbReference type="Pfam" id="PF14501"/>
    </source>
</evidence>
<feature type="domain" description="Sensor histidine kinase NatK-like C-terminal" evidence="2">
    <location>
        <begin position="176"/>
        <end position="284"/>
    </location>
</feature>
<dbReference type="RefSeq" id="WP_026394590.1">
    <property type="nucleotide sequence ID" value="NZ_WJBE01000003.1"/>
</dbReference>
<keyword evidence="1" id="KW-0472">Membrane</keyword>